<proteinExistence type="inferred from homology"/>
<dbReference type="GO" id="GO:0005975">
    <property type="term" value="P:carbohydrate metabolic process"/>
    <property type="evidence" value="ECO:0007669"/>
    <property type="project" value="InterPro"/>
</dbReference>
<dbReference type="CDD" id="cd10795">
    <property type="entry name" value="GH57N_MJA1_like"/>
    <property type="match status" value="1"/>
</dbReference>
<comment type="similarity">
    <text evidence="1">Belongs to the glycosyl hydrolase 57 family.</text>
</comment>
<dbReference type="InterPro" id="IPR004300">
    <property type="entry name" value="Glyco_hydro_57_N"/>
</dbReference>
<organism evidence="5 6">
    <name type="scientific">Desulfovibrio desulfuricans</name>
    <dbReference type="NCBI Taxonomy" id="876"/>
    <lineage>
        <taxon>Bacteria</taxon>
        <taxon>Pseudomonadati</taxon>
        <taxon>Thermodesulfobacteriota</taxon>
        <taxon>Desulfovibrionia</taxon>
        <taxon>Desulfovibrionales</taxon>
        <taxon>Desulfovibrionaceae</taxon>
        <taxon>Desulfovibrio</taxon>
    </lineage>
</organism>
<dbReference type="Proteomes" id="UP000182680">
    <property type="component" value="Unassembled WGS sequence"/>
</dbReference>
<dbReference type="RefSeq" id="WP_072311546.1">
    <property type="nucleotide sequence ID" value="NZ_FPIW01000011.1"/>
</dbReference>
<dbReference type="GO" id="GO:0003824">
    <property type="term" value="F:catalytic activity"/>
    <property type="evidence" value="ECO:0007669"/>
    <property type="project" value="InterPro"/>
</dbReference>
<dbReference type="PANTHER" id="PTHR36306:SF1">
    <property type="entry name" value="ALPHA-AMYLASE-RELATED"/>
    <property type="match status" value="1"/>
</dbReference>
<evidence type="ECO:0000256" key="2">
    <source>
        <dbReference type="ARBA" id="ARBA00023277"/>
    </source>
</evidence>
<protein>
    <submittedName>
        <fullName evidence="5">Alpha-amylase</fullName>
    </submittedName>
</protein>
<accession>A0AA94L1Y3</accession>
<evidence type="ECO:0000313" key="5">
    <source>
        <dbReference type="EMBL" id="SFW35236.1"/>
    </source>
</evidence>
<keyword evidence="2" id="KW-0119">Carbohydrate metabolism</keyword>
<dbReference type="InterPro" id="IPR052046">
    <property type="entry name" value="GH57_Enzymes"/>
</dbReference>
<feature type="compositionally biased region" description="Basic residues" evidence="3">
    <location>
        <begin position="478"/>
        <end position="487"/>
    </location>
</feature>
<sequence length="487" mass="53808">MPALCFCYEVHEPYQLRRYTVFDMGQNSIYEDDDHNCEALLRAARLCYLPANELMLRLIRRYDGAFRLSFSISGVALDLFEQYTPEVLESFTALARTGCVEFVAETAPHSLAFLYSRQDFDRQVREQSARLEHLFGVKPVTFKNTECVYNNDLAAAVAGHGFRAVLAEGADHVLGWRSANYLYRPASAPGLALLLRNAGLSGDVGLRFSDHSWPAWPLRAETFAAWCHGLEGSADIINIFNDYHVFGLRHDKESGIFDFMEALPGALLAHEEFSFTTPALAAENLRPVGEVDVPQFMSWEDEGRDLTAWLGNDMQKDAIHALYAMGPRTAACNSALRRDFDRLQTADHFRHMSTKWFSNEAPDRPSPFASPYDAYITYMNVLADFELRLKADESARATAAAAGKPADAAPVAKARGRVGADAARNNGTKPAVKNAGSPAPRRGGKSPAEIQDANSADTRAAGSKKTGTTRANQEKKPATLRKSRKNA</sequence>
<gene>
    <name evidence="5" type="ORF">SAMN02910291_00951</name>
</gene>
<dbReference type="AlphaFoldDB" id="A0AA94L1Y3"/>
<evidence type="ECO:0000256" key="1">
    <source>
        <dbReference type="ARBA" id="ARBA00006821"/>
    </source>
</evidence>
<name>A0AA94L1Y3_DESDE</name>
<evidence type="ECO:0000259" key="4">
    <source>
        <dbReference type="Pfam" id="PF03065"/>
    </source>
</evidence>
<dbReference type="PANTHER" id="PTHR36306">
    <property type="entry name" value="ALPHA-AMYLASE-RELATED-RELATED"/>
    <property type="match status" value="1"/>
</dbReference>
<feature type="region of interest" description="Disordered" evidence="3">
    <location>
        <begin position="400"/>
        <end position="487"/>
    </location>
</feature>
<evidence type="ECO:0000313" key="6">
    <source>
        <dbReference type="Proteomes" id="UP000182680"/>
    </source>
</evidence>
<comment type="caution">
    <text evidence="5">The sequence shown here is derived from an EMBL/GenBank/DDBJ whole genome shotgun (WGS) entry which is preliminary data.</text>
</comment>
<reference evidence="6" key="1">
    <citation type="submission" date="2016-11" db="EMBL/GenBank/DDBJ databases">
        <authorList>
            <person name="Jaros S."/>
            <person name="Januszkiewicz K."/>
            <person name="Wedrychowicz H."/>
        </authorList>
    </citation>
    <scope>NUCLEOTIDE SEQUENCE [LARGE SCALE GENOMIC DNA]</scope>
    <source>
        <strain evidence="6">DSM 7057</strain>
    </source>
</reference>
<feature type="compositionally biased region" description="Low complexity" evidence="3">
    <location>
        <begin position="400"/>
        <end position="413"/>
    </location>
</feature>
<dbReference type="EMBL" id="FPIW01000011">
    <property type="protein sequence ID" value="SFW35236.1"/>
    <property type="molecule type" value="Genomic_DNA"/>
</dbReference>
<dbReference type="Gene3D" id="3.20.110.20">
    <property type="match status" value="1"/>
</dbReference>
<dbReference type="InterPro" id="IPR011330">
    <property type="entry name" value="Glyco_hydro/deAcase_b/a-brl"/>
</dbReference>
<dbReference type="Pfam" id="PF03065">
    <property type="entry name" value="Glyco_hydro_57"/>
    <property type="match status" value="1"/>
</dbReference>
<dbReference type="SUPFAM" id="SSF88713">
    <property type="entry name" value="Glycoside hydrolase/deacetylase"/>
    <property type="match status" value="1"/>
</dbReference>
<evidence type="ECO:0000256" key="3">
    <source>
        <dbReference type="SAM" id="MobiDB-lite"/>
    </source>
</evidence>
<feature type="domain" description="Glycoside hydrolase family 57 N-terminal" evidence="4">
    <location>
        <begin position="6"/>
        <end position="294"/>
    </location>
</feature>